<accession>A0A7J6CGR5</accession>
<gene>
    <name evidence="2" type="ORF">G5714_012321</name>
</gene>
<feature type="region of interest" description="Disordered" evidence="1">
    <location>
        <begin position="203"/>
        <end position="222"/>
    </location>
</feature>
<sequence length="396" mass="43275">MALTASIRQAHRTELALNWQALVTMHLYRQEQVLANSSPHKKEVADIVAWPASQVSIALGPLHMPSMVLQVIQALLAYIHEAPKAGLELSWWVLIVMCLLGQEAPSLEHLSSFKRHFENGSLRPHLGANGFRPLAQEFFSPSPLPQSAQTSSVSSFLPALSPSVDSVAESSISSSRRNSLWYRSWTFSAQAASGSAGSSQISPGLSASVHHPSGSTTSSLGSSVQGALQSTFSGQSSDSTSLIEYLWPESFRLFQTFPKLPCYRTILFIGQGLRDCHVLLFCGQIEACNELYKPISNAVTLIFRGSKDMANVGHRLFMTILIPDSLKILLHVLETAPSTTADLKSAVETLLIFAIGLFTACEPPLVLLHYHPVYSYTVPGMLNTTDVSIRRVQHHL</sequence>
<organism evidence="2 3">
    <name type="scientific">Onychostoma macrolepis</name>
    <dbReference type="NCBI Taxonomy" id="369639"/>
    <lineage>
        <taxon>Eukaryota</taxon>
        <taxon>Metazoa</taxon>
        <taxon>Chordata</taxon>
        <taxon>Craniata</taxon>
        <taxon>Vertebrata</taxon>
        <taxon>Euteleostomi</taxon>
        <taxon>Actinopterygii</taxon>
        <taxon>Neopterygii</taxon>
        <taxon>Teleostei</taxon>
        <taxon>Ostariophysi</taxon>
        <taxon>Cypriniformes</taxon>
        <taxon>Cyprinidae</taxon>
        <taxon>Acrossocheilinae</taxon>
        <taxon>Onychostoma</taxon>
    </lineage>
</organism>
<evidence type="ECO:0000313" key="2">
    <source>
        <dbReference type="EMBL" id="KAF4106331.1"/>
    </source>
</evidence>
<name>A0A7J6CGR5_9TELE</name>
<comment type="caution">
    <text evidence="2">The sequence shown here is derived from an EMBL/GenBank/DDBJ whole genome shotgun (WGS) entry which is preliminary data.</text>
</comment>
<dbReference type="Proteomes" id="UP000579812">
    <property type="component" value="Unassembled WGS sequence"/>
</dbReference>
<evidence type="ECO:0000256" key="1">
    <source>
        <dbReference type="SAM" id="MobiDB-lite"/>
    </source>
</evidence>
<dbReference type="AlphaFoldDB" id="A0A7J6CGR5"/>
<dbReference type="EMBL" id="JAAMOB010000012">
    <property type="protein sequence ID" value="KAF4106331.1"/>
    <property type="molecule type" value="Genomic_DNA"/>
</dbReference>
<reference evidence="2 3" key="1">
    <citation type="submission" date="2020-04" db="EMBL/GenBank/DDBJ databases">
        <title>Chromosome-level genome assembly of a cyprinid fish Onychostoma macrolepis by integration of Nanopore Sequencing, Bionano and Hi-C technology.</title>
        <authorList>
            <person name="Wang D."/>
        </authorList>
    </citation>
    <scope>NUCLEOTIDE SEQUENCE [LARGE SCALE GENOMIC DNA]</scope>
    <source>
        <strain evidence="2">SWU-2019</strain>
        <tissue evidence="2">Muscle</tissue>
    </source>
</reference>
<proteinExistence type="predicted"/>
<feature type="compositionally biased region" description="Low complexity" evidence="1">
    <location>
        <begin position="213"/>
        <end position="222"/>
    </location>
</feature>
<evidence type="ECO:0000313" key="3">
    <source>
        <dbReference type="Proteomes" id="UP000579812"/>
    </source>
</evidence>
<keyword evidence="3" id="KW-1185">Reference proteome</keyword>
<protein>
    <submittedName>
        <fullName evidence="2">Uncharacterized protein</fullName>
    </submittedName>
</protein>